<feature type="compositionally biased region" description="Basic and acidic residues" evidence="2">
    <location>
        <begin position="372"/>
        <end position="384"/>
    </location>
</feature>
<dbReference type="PANTHER" id="PTHR15107">
    <property type="entry name" value="RETINOBLASTOMA BINDING PROTEIN 8"/>
    <property type="match status" value="1"/>
</dbReference>
<accession>A0AAD1SK48</accession>
<feature type="coiled-coil region" evidence="1">
    <location>
        <begin position="42"/>
        <end position="69"/>
    </location>
</feature>
<feature type="compositionally biased region" description="Basic and acidic residues" evidence="2">
    <location>
        <begin position="526"/>
        <end position="536"/>
    </location>
</feature>
<feature type="region of interest" description="Disordered" evidence="2">
    <location>
        <begin position="287"/>
        <end position="312"/>
    </location>
</feature>
<feature type="compositionally biased region" description="Polar residues" evidence="2">
    <location>
        <begin position="620"/>
        <end position="639"/>
    </location>
</feature>
<dbReference type="EMBL" id="OW240917">
    <property type="protein sequence ID" value="CAH2303142.1"/>
    <property type="molecule type" value="Genomic_DNA"/>
</dbReference>
<keyword evidence="5" id="KW-1185">Reference proteome</keyword>
<feature type="compositionally biased region" description="Basic and acidic residues" evidence="2">
    <location>
        <begin position="588"/>
        <end position="597"/>
    </location>
</feature>
<feature type="region of interest" description="Disordered" evidence="2">
    <location>
        <begin position="132"/>
        <end position="197"/>
    </location>
</feature>
<dbReference type="EMBL" id="OW240917">
    <property type="protein sequence ID" value="CAH2303141.1"/>
    <property type="molecule type" value="Genomic_DNA"/>
</dbReference>
<organism evidence="4 5">
    <name type="scientific">Pelobates cultripes</name>
    <name type="common">Western spadefoot toad</name>
    <dbReference type="NCBI Taxonomy" id="61616"/>
    <lineage>
        <taxon>Eukaryota</taxon>
        <taxon>Metazoa</taxon>
        <taxon>Chordata</taxon>
        <taxon>Craniata</taxon>
        <taxon>Vertebrata</taxon>
        <taxon>Euteleostomi</taxon>
        <taxon>Amphibia</taxon>
        <taxon>Batrachia</taxon>
        <taxon>Anura</taxon>
        <taxon>Pelobatoidea</taxon>
        <taxon>Pelobatidae</taxon>
        <taxon>Pelobates</taxon>
    </lineage>
</organism>
<dbReference type="InterPro" id="IPR019518">
    <property type="entry name" value="CtIP_N"/>
</dbReference>
<reference evidence="4" key="1">
    <citation type="submission" date="2022-03" db="EMBL/GenBank/DDBJ databases">
        <authorList>
            <person name="Alioto T."/>
            <person name="Alioto T."/>
            <person name="Gomez Garrido J."/>
        </authorList>
    </citation>
    <scope>NUCLEOTIDE SEQUENCE</scope>
</reference>
<feature type="compositionally biased region" description="Polar residues" evidence="2">
    <location>
        <begin position="135"/>
        <end position="148"/>
    </location>
</feature>
<feature type="compositionally biased region" description="Basic and acidic residues" evidence="2">
    <location>
        <begin position="423"/>
        <end position="443"/>
    </location>
</feature>
<dbReference type="Proteomes" id="UP001295444">
    <property type="component" value="Chromosome 06"/>
</dbReference>
<evidence type="ECO:0000256" key="2">
    <source>
        <dbReference type="SAM" id="MobiDB-lite"/>
    </source>
</evidence>
<gene>
    <name evidence="4" type="ORF">PECUL_23A032956</name>
</gene>
<feature type="domain" description="DNA endonuclease Ctp1 N-terminal" evidence="3">
    <location>
        <begin position="6"/>
        <end position="125"/>
    </location>
</feature>
<feature type="compositionally biased region" description="Basic and acidic residues" evidence="2">
    <location>
        <begin position="161"/>
        <end position="185"/>
    </location>
</feature>
<evidence type="ECO:0000256" key="1">
    <source>
        <dbReference type="SAM" id="Coils"/>
    </source>
</evidence>
<feature type="region of interest" description="Disordered" evidence="2">
    <location>
        <begin position="360"/>
        <end position="385"/>
    </location>
</feature>
<dbReference type="Pfam" id="PF10482">
    <property type="entry name" value="CtIP_N"/>
    <property type="match status" value="1"/>
</dbReference>
<feature type="compositionally biased region" description="Polar residues" evidence="2">
    <location>
        <begin position="360"/>
        <end position="371"/>
    </location>
</feature>
<feature type="region of interest" description="Disordered" evidence="2">
    <location>
        <begin position="242"/>
        <end position="268"/>
    </location>
</feature>
<protein>
    <recommendedName>
        <fullName evidence="3">DNA endonuclease Ctp1 N-terminal domain-containing protein</fullName>
    </recommendedName>
</protein>
<evidence type="ECO:0000313" key="5">
    <source>
        <dbReference type="Proteomes" id="UP001295444"/>
    </source>
</evidence>
<feature type="compositionally biased region" description="Polar residues" evidence="2">
    <location>
        <begin position="244"/>
        <end position="268"/>
    </location>
</feature>
<evidence type="ECO:0000313" key="4">
    <source>
        <dbReference type="EMBL" id="CAH2303141.1"/>
    </source>
</evidence>
<feature type="compositionally biased region" description="Basic and acidic residues" evidence="2">
    <location>
        <begin position="401"/>
        <end position="410"/>
    </location>
</feature>
<dbReference type="InterPro" id="IPR033316">
    <property type="entry name" value="RBBP8-like"/>
</dbReference>
<feature type="coiled-coil region" evidence="1">
    <location>
        <begin position="103"/>
        <end position="130"/>
    </location>
</feature>
<sequence>MAADSFTEALHRLREIHDKDVLGMQAKLNELTVEKCRDAQRIDELFSKNHSLREQHKVLNENIKVLENRLRAGLCDRCKVTQELAKKKQQEFENVHYLTLQQISSLTNEMNSLKEENRSLLEELKTLKCLDNRNPRSYTPEANHSSDSPHSHVTVGNPKNGLEKTNKDEETQEKQADHPLPEEKGSAIPRLSPGEKTFQATSADIRLLEMCKPGTQRMNANAQNHQRISNQLHGTIAVLRSKGSHTAQAQAQTRRTSTSETHATGSSADFSEASAHLEALSQHLVHKCPGERGTGTPVEGTSRHLPAKNREAMLERDDWEEREAMVDLHDALVYMREHGYRGRMTHPNNRERLHYILSRQHQGLRSPQSPDDIQKSQRKERLDDGNLSLLQVLSARWKNIKHQDNQSKEQEWEDKEANCSARECQEHEETMPDKPLDLSDAKRGQHGNISDNKKEQRRMYESYIPSPTFSNTSSPPPWLSSSDLAHSGGNENTRAAAMNLETEHNRDSKVCSNQEDFQDGVMESKSSLDMDREAAGTKRSTRGQKRERESDPGQAVDQLADVPSPQEEDEDVSCSETETDSSQNAVYVKEKIQDKARWTQKVTQASKKPLKKKNRGHNYSAESASSQQDGNLEKSNVFS</sequence>
<name>A0AAD1SK48_PELCU</name>
<feature type="region of interest" description="Disordered" evidence="2">
    <location>
        <begin position="400"/>
        <end position="639"/>
    </location>
</feature>
<dbReference type="AlphaFoldDB" id="A0AAD1SK48"/>
<feature type="compositionally biased region" description="Acidic residues" evidence="2">
    <location>
        <begin position="566"/>
        <end position="579"/>
    </location>
</feature>
<feature type="compositionally biased region" description="Basic and acidic residues" evidence="2">
    <location>
        <begin position="451"/>
        <end position="460"/>
    </location>
</feature>
<evidence type="ECO:0000259" key="3">
    <source>
        <dbReference type="Pfam" id="PF10482"/>
    </source>
</evidence>
<proteinExistence type="predicted"/>
<keyword evidence="1" id="KW-0175">Coiled coil</keyword>
<dbReference type="PANTHER" id="PTHR15107:SF3">
    <property type="entry name" value="RBBP8 N-TERMINAL-LIKE PROTEIN"/>
    <property type="match status" value="1"/>
</dbReference>